<evidence type="ECO:0000256" key="1">
    <source>
        <dbReference type="ARBA" id="ARBA00004141"/>
    </source>
</evidence>
<evidence type="ECO:0000256" key="3">
    <source>
        <dbReference type="ARBA" id="ARBA00022801"/>
    </source>
</evidence>
<keyword evidence="2 6" id="KW-0812">Transmembrane</keyword>
<feature type="transmembrane region" description="Helical" evidence="6">
    <location>
        <begin position="131"/>
        <end position="152"/>
    </location>
</feature>
<dbReference type="Gene3D" id="1.20.144.10">
    <property type="entry name" value="Phosphatidic acid phosphatase type 2/haloperoxidase"/>
    <property type="match status" value="1"/>
</dbReference>
<evidence type="ECO:0000313" key="9">
    <source>
        <dbReference type="EMBL" id="GES89867.1"/>
    </source>
</evidence>
<evidence type="ECO:0000256" key="2">
    <source>
        <dbReference type="ARBA" id="ARBA00022692"/>
    </source>
</evidence>
<name>A0A2Z6REE3_9GLOM</name>
<feature type="transmembrane region" description="Helical" evidence="6">
    <location>
        <begin position="158"/>
        <end position="176"/>
    </location>
</feature>
<dbReference type="GO" id="GO:0042392">
    <property type="term" value="F:sphingosine-1-phosphate phosphatase activity"/>
    <property type="evidence" value="ECO:0007669"/>
    <property type="project" value="TreeGrafter"/>
</dbReference>
<keyword evidence="4 6" id="KW-1133">Transmembrane helix</keyword>
<dbReference type="PANTHER" id="PTHR14969">
    <property type="entry name" value="SPHINGOSINE-1-PHOSPHATE PHOSPHOHYDROLASE"/>
    <property type="match status" value="1"/>
</dbReference>
<gene>
    <name evidence="9" type="ORF">RCL2_001674300</name>
    <name evidence="8" type="ORF">RclHR1_04020024</name>
</gene>
<evidence type="ECO:0000313" key="10">
    <source>
        <dbReference type="Proteomes" id="UP000247702"/>
    </source>
</evidence>
<accession>A0A2Z6REE3</accession>
<dbReference type="STRING" id="94130.A0A2Z6REE3"/>
<feature type="domain" description="Phosphatidic acid phosphatase type 2/haloperoxidase" evidence="7">
    <location>
        <begin position="60"/>
        <end position="173"/>
    </location>
</feature>
<dbReference type="Proteomes" id="UP000615446">
    <property type="component" value="Unassembled WGS sequence"/>
</dbReference>
<organism evidence="8 10">
    <name type="scientific">Rhizophagus clarus</name>
    <dbReference type="NCBI Taxonomy" id="94130"/>
    <lineage>
        <taxon>Eukaryota</taxon>
        <taxon>Fungi</taxon>
        <taxon>Fungi incertae sedis</taxon>
        <taxon>Mucoromycota</taxon>
        <taxon>Glomeromycotina</taxon>
        <taxon>Glomeromycetes</taxon>
        <taxon>Glomerales</taxon>
        <taxon>Glomeraceae</taxon>
        <taxon>Rhizophagus</taxon>
    </lineage>
</organism>
<dbReference type="OrthoDB" id="302705at2759"/>
<dbReference type="EMBL" id="BLAL01000191">
    <property type="protein sequence ID" value="GES89867.1"/>
    <property type="molecule type" value="Genomic_DNA"/>
</dbReference>
<evidence type="ECO:0000256" key="4">
    <source>
        <dbReference type="ARBA" id="ARBA00022989"/>
    </source>
</evidence>
<evidence type="ECO:0000313" key="8">
    <source>
        <dbReference type="EMBL" id="GBC00998.1"/>
    </source>
</evidence>
<protein>
    <submittedName>
        <fullName evidence="9">PAP2 domain protein</fullName>
    </submittedName>
</protein>
<comment type="caution">
    <text evidence="8">The sequence shown here is derived from an EMBL/GenBank/DDBJ whole genome shotgun (WGS) entry which is preliminary data.</text>
</comment>
<dbReference type="CDD" id="cd03382">
    <property type="entry name" value="PAP2_dolichyldiphosphatase"/>
    <property type="match status" value="1"/>
</dbReference>
<comment type="subcellular location">
    <subcellularLocation>
        <location evidence="1">Membrane</location>
        <topology evidence="1">Multi-pass membrane protein</topology>
    </subcellularLocation>
</comment>
<evidence type="ECO:0000256" key="6">
    <source>
        <dbReference type="SAM" id="Phobius"/>
    </source>
</evidence>
<feature type="transmembrane region" description="Helical" evidence="6">
    <location>
        <begin position="36"/>
        <end position="56"/>
    </location>
</feature>
<dbReference type="SUPFAM" id="SSF48317">
    <property type="entry name" value="Acid phosphatase/Vanadium-dependent haloperoxidase"/>
    <property type="match status" value="1"/>
</dbReference>
<dbReference type="GO" id="GO:0016020">
    <property type="term" value="C:membrane"/>
    <property type="evidence" value="ECO:0007669"/>
    <property type="project" value="UniProtKB-SubCell"/>
</dbReference>
<dbReference type="AlphaFoldDB" id="A0A2Z6REE3"/>
<dbReference type="Pfam" id="PF01569">
    <property type="entry name" value="PAP2"/>
    <property type="match status" value="1"/>
</dbReference>
<dbReference type="InterPro" id="IPR036938">
    <property type="entry name" value="PAP2/HPO_sf"/>
</dbReference>
<dbReference type="EMBL" id="BEXD01003358">
    <property type="protein sequence ID" value="GBC00998.1"/>
    <property type="molecule type" value="Genomic_DNA"/>
</dbReference>
<dbReference type="UniPathway" id="UPA00378"/>
<reference evidence="8 10" key="1">
    <citation type="submission" date="2017-11" db="EMBL/GenBank/DDBJ databases">
        <title>The genome of Rhizophagus clarus HR1 reveals common genetic basis of auxotrophy among arbuscular mycorrhizal fungi.</title>
        <authorList>
            <person name="Kobayashi Y."/>
        </authorList>
    </citation>
    <scope>NUCLEOTIDE SEQUENCE [LARGE SCALE GENOMIC DNA]</scope>
    <source>
        <strain evidence="8 10">HR1</strain>
    </source>
</reference>
<keyword evidence="10" id="KW-1185">Reference proteome</keyword>
<dbReference type="PANTHER" id="PTHR14969:SF13">
    <property type="entry name" value="AT30094P"/>
    <property type="match status" value="1"/>
</dbReference>
<keyword evidence="5 6" id="KW-0472">Membrane</keyword>
<evidence type="ECO:0000256" key="5">
    <source>
        <dbReference type="ARBA" id="ARBA00023136"/>
    </source>
</evidence>
<proteinExistence type="predicted"/>
<keyword evidence="3" id="KW-0378">Hydrolase</keyword>
<feature type="transmembrane region" description="Helical" evidence="6">
    <location>
        <begin position="103"/>
        <end position="119"/>
    </location>
</feature>
<dbReference type="Proteomes" id="UP000247702">
    <property type="component" value="Unassembled WGS sequence"/>
</dbReference>
<dbReference type="InterPro" id="IPR039667">
    <property type="entry name" value="Dolichyldiphosphatase_PAP2"/>
</dbReference>
<dbReference type="InterPro" id="IPR000326">
    <property type="entry name" value="PAP2/HPO"/>
</dbReference>
<sequence length="230" mass="26974">MSHHNHLEETLSEQSLTSLSLTHVEFNPKDPLSYTYAYITLSPLIILISYVSIIVARRELMMINMFFGQLFCEMLNSGLKKWIKEKRPNDKLGSGYGMPSSHAQFIAYFTIFASVYLYYKITFRNNSWKFPIILGLILFSCLVSYSRIYLNYHTTKQVIIGNILGLTFAIFWYILLEKIIRPLGIFKIIIESRLARYFYIRDNSSIKDIIKIEYMNWLTLIGEKGEQKID</sequence>
<reference evidence="9" key="2">
    <citation type="submission" date="2019-10" db="EMBL/GenBank/DDBJ databases">
        <title>Conservation and host-specific expression of non-tandemly repeated heterogenous ribosome RNA gene in arbuscular mycorrhizal fungi.</title>
        <authorList>
            <person name="Maeda T."/>
            <person name="Kobayashi Y."/>
            <person name="Nakagawa T."/>
            <person name="Ezawa T."/>
            <person name="Yamaguchi K."/>
            <person name="Bino T."/>
            <person name="Nishimoto Y."/>
            <person name="Shigenobu S."/>
            <person name="Kawaguchi M."/>
        </authorList>
    </citation>
    <scope>NUCLEOTIDE SEQUENCE</scope>
    <source>
        <strain evidence="9">HR1</strain>
    </source>
</reference>
<evidence type="ECO:0000259" key="7">
    <source>
        <dbReference type="SMART" id="SM00014"/>
    </source>
</evidence>
<dbReference type="SMART" id="SM00014">
    <property type="entry name" value="acidPPc"/>
    <property type="match status" value="1"/>
</dbReference>